<sequence length="64" mass="7029">MSGFDPTDWIREAEANGAELTLAEDGNLAIDFAEEADPAPLMSQITGWPGRRQLIQQAIEARQD</sequence>
<dbReference type="RefSeq" id="WP_107966352.1">
    <property type="nucleotide sequence ID" value="NZ_NWBU01000004.1"/>
</dbReference>
<reference evidence="1 2" key="1">
    <citation type="submission" date="2017-09" db="EMBL/GenBank/DDBJ databases">
        <title>Sphingomonas panjinensis sp.nov., isolated from oil-contaminated soil.</title>
        <authorList>
            <person name="Wang L."/>
            <person name="Chen L."/>
        </authorList>
    </citation>
    <scope>NUCLEOTIDE SEQUENCE [LARGE SCALE GENOMIC DNA]</scope>
    <source>
        <strain evidence="1 2">FW-11</strain>
    </source>
</reference>
<accession>A0A2T5G1W0</accession>
<dbReference type="AlphaFoldDB" id="A0A2T5G1W0"/>
<protein>
    <submittedName>
        <fullName evidence="1">Uncharacterized protein</fullName>
    </submittedName>
</protein>
<evidence type="ECO:0000313" key="2">
    <source>
        <dbReference type="Proteomes" id="UP000244162"/>
    </source>
</evidence>
<dbReference type="EMBL" id="NWBU01000004">
    <property type="protein sequence ID" value="PTQ13118.1"/>
    <property type="molecule type" value="Genomic_DNA"/>
</dbReference>
<evidence type="ECO:0000313" key="1">
    <source>
        <dbReference type="EMBL" id="PTQ13118.1"/>
    </source>
</evidence>
<gene>
    <name evidence="1" type="ORF">CLG96_03025</name>
</gene>
<comment type="caution">
    <text evidence="1">The sequence shown here is derived from an EMBL/GenBank/DDBJ whole genome shotgun (WGS) entry which is preliminary data.</text>
</comment>
<dbReference type="Proteomes" id="UP000244162">
    <property type="component" value="Unassembled WGS sequence"/>
</dbReference>
<name>A0A2T5G1W0_9SPHN</name>
<proteinExistence type="predicted"/>
<keyword evidence="2" id="KW-1185">Reference proteome</keyword>
<organism evidence="1 2">
    <name type="scientific">Sphingomonas oleivorans</name>
    <dbReference type="NCBI Taxonomy" id="1735121"/>
    <lineage>
        <taxon>Bacteria</taxon>
        <taxon>Pseudomonadati</taxon>
        <taxon>Pseudomonadota</taxon>
        <taxon>Alphaproteobacteria</taxon>
        <taxon>Sphingomonadales</taxon>
        <taxon>Sphingomonadaceae</taxon>
        <taxon>Sphingomonas</taxon>
    </lineage>
</organism>